<keyword evidence="3" id="KW-1185">Reference proteome</keyword>
<dbReference type="AlphaFoldDB" id="A0A7H8N7A8"/>
<accession>A0A7H8N7A8</accession>
<dbReference type="EMBL" id="CP054929">
    <property type="protein sequence ID" value="QKW49738.1"/>
    <property type="molecule type" value="Genomic_DNA"/>
</dbReference>
<dbReference type="Proteomes" id="UP000509303">
    <property type="component" value="Chromosome"/>
</dbReference>
<dbReference type="InterPro" id="IPR036291">
    <property type="entry name" value="NAD(P)-bd_dom_sf"/>
</dbReference>
<dbReference type="Gene3D" id="3.40.50.720">
    <property type="entry name" value="NAD(P)-binding Rossmann-like Domain"/>
    <property type="match status" value="1"/>
</dbReference>
<feature type="domain" description="Thioester reductase (TE)" evidence="1">
    <location>
        <begin position="6"/>
        <end position="256"/>
    </location>
</feature>
<sequence>MTIRLLTGATGFVGGTVVLELLERTEGVIYAMVRGSDDEVATKRLHEALNGLAEGYGRPELATAIAERTRAIRGDMTVAGGGVDLATAPRIDELWHCAASLRYEEEYREEIEAQNIGGTRNILQLAQDLGATTFNYVSTSYVAGARRGLIREVRATDTSVANNSYERSKIQAEALVLDAADRMRVRVLRPSIVIGHSVTRHGINWSGMYGFARQVLLFKRVAGRRLGVEMLPDTPVRLLADPESRLNFVPVDMVARNAVSIALSDSPETFFHLANSEQPTTSDVITTVMDLVGLPSPVWASDTTDFTPVDDVFDKGMDFYRPHMKNSKTFDLTHTDAVCGADASRAPMGIDDLAEYVLYFLRQQRGFDESAGLGRVVKPATERLRVA</sequence>
<gene>
    <name evidence="2" type="ORF">HUT08_09400</name>
</gene>
<evidence type="ECO:0000313" key="3">
    <source>
        <dbReference type="Proteomes" id="UP000509303"/>
    </source>
</evidence>
<dbReference type="GO" id="GO:0080019">
    <property type="term" value="F:alcohol-forming very long-chain fatty acyl-CoA reductase activity"/>
    <property type="evidence" value="ECO:0007669"/>
    <property type="project" value="InterPro"/>
</dbReference>
<evidence type="ECO:0000259" key="1">
    <source>
        <dbReference type="Pfam" id="PF07993"/>
    </source>
</evidence>
<reference evidence="2 3" key="1">
    <citation type="submission" date="2020-06" db="EMBL/GenBank/DDBJ databases">
        <title>Genome mining for natural products.</title>
        <authorList>
            <person name="Zhang B."/>
            <person name="Shi J."/>
            <person name="Ge H."/>
        </authorList>
    </citation>
    <scope>NUCLEOTIDE SEQUENCE [LARGE SCALE GENOMIC DNA]</scope>
    <source>
        <strain evidence="2 3">NA00687</strain>
    </source>
</reference>
<organism evidence="2 3">
    <name type="scientific">Streptomyces buecherae</name>
    <dbReference type="NCBI Taxonomy" id="2763006"/>
    <lineage>
        <taxon>Bacteria</taxon>
        <taxon>Bacillati</taxon>
        <taxon>Actinomycetota</taxon>
        <taxon>Actinomycetes</taxon>
        <taxon>Kitasatosporales</taxon>
        <taxon>Streptomycetaceae</taxon>
        <taxon>Streptomyces</taxon>
    </lineage>
</organism>
<dbReference type="InterPro" id="IPR013120">
    <property type="entry name" value="FAR_NAD-bd"/>
</dbReference>
<protein>
    <submittedName>
        <fullName evidence="2">SDR family oxidoreductase</fullName>
    </submittedName>
</protein>
<evidence type="ECO:0000313" key="2">
    <source>
        <dbReference type="EMBL" id="QKW49738.1"/>
    </source>
</evidence>
<dbReference type="RefSeq" id="WP_176161472.1">
    <property type="nucleotide sequence ID" value="NZ_CP054929.1"/>
</dbReference>
<name>A0A7H8N7A8_9ACTN</name>
<proteinExistence type="predicted"/>
<dbReference type="InterPro" id="IPR026055">
    <property type="entry name" value="FAR"/>
</dbReference>
<dbReference type="SUPFAM" id="SSF51735">
    <property type="entry name" value="NAD(P)-binding Rossmann-fold domains"/>
    <property type="match status" value="1"/>
</dbReference>
<dbReference type="PANTHER" id="PTHR11011">
    <property type="entry name" value="MALE STERILITY PROTEIN 2-RELATED"/>
    <property type="match status" value="1"/>
</dbReference>
<dbReference type="Pfam" id="PF07993">
    <property type="entry name" value="NAD_binding_4"/>
    <property type="match status" value="1"/>
</dbReference>